<evidence type="ECO:0000313" key="4">
    <source>
        <dbReference type="Proteomes" id="UP000254518"/>
    </source>
</evidence>
<dbReference type="EMBL" id="QQBA01000003">
    <property type="protein sequence ID" value="RDI57061.1"/>
    <property type="molecule type" value="Genomic_DNA"/>
</dbReference>
<feature type="chain" id="PRO_5022871143" evidence="1">
    <location>
        <begin position="26"/>
        <end position="348"/>
    </location>
</feature>
<dbReference type="AlphaFoldDB" id="A0A562PYP5"/>
<dbReference type="InterPro" id="IPR021428">
    <property type="entry name" value="DUF3078"/>
</dbReference>
<evidence type="ECO:0000313" key="2">
    <source>
        <dbReference type="EMBL" id="RDI57061.1"/>
    </source>
</evidence>
<comment type="caution">
    <text evidence="3">The sequence shown here is derived from an EMBL/GenBank/DDBJ whole genome shotgun (WGS) entry which is preliminary data.</text>
</comment>
<reference evidence="3" key="3">
    <citation type="submission" date="2019-07" db="EMBL/GenBank/DDBJ databases">
        <authorList>
            <person name="Whitman W."/>
            <person name="Huntemann M."/>
            <person name="Clum A."/>
            <person name="Pillay M."/>
            <person name="Palaniappan K."/>
            <person name="Varghese N."/>
            <person name="Mikhailova N."/>
            <person name="Stamatis D."/>
            <person name="Reddy T."/>
            <person name="Daum C."/>
            <person name="Shapiro N."/>
            <person name="Ivanova N."/>
            <person name="Kyrpides N."/>
            <person name="Woyke T."/>
        </authorList>
    </citation>
    <scope>NUCLEOTIDE SEQUENCE</scope>
    <source>
        <strain evidence="3">CGMCC 1.5380</strain>
    </source>
</reference>
<evidence type="ECO:0000313" key="5">
    <source>
        <dbReference type="Proteomes" id="UP000321392"/>
    </source>
</evidence>
<dbReference type="Pfam" id="PF11276">
    <property type="entry name" value="DUF3078"/>
    <property type="match status" value="1"/>
</dbReference>
<reference evidence="2 4" key="2">
    <citation type="submission" date="2018-07" db="EMBL/GenBank/DDBJ databases">
        <title>Genomic Encyclopedia of Type Strains, Phase IV (KMG-IV): sequencing the most valuable type-strain genomes for metagenomic binning, comparative biology and taxonomic classification.</title>
        <authorList>
            <person name="Goeker M."/>
        </authorList>
    </citation>
    <scope>NUCLEOTIDE SEQUENCE [LARGE SCALE GENOMIC DNA]</scope>
    <source>
        <strain evidence="2 4">DSM 19728</strain>
    </source>
</reference>
<gene>
    <name evidence="2" type="ORF">DFR66_103250</name>
    <name evidence="3" type="ORF">IQ02_00963</name>
</gene>
<dbReference type="Proteomes" id="UP000254518">
    <property type="component" value="Unassembled WGS sequence"/>
</dbReference>
<dbReference type="Proteomes" id="UP000321392">
    <property type="component" value="Unassembled WGS sequence"/>
</dbReference>
<keyword evidence="1" id="KW-0732">Signal</keyword>
<keyword evidence="4" id="KW-1185">Reference proteome</keyword>
<protein>
    <submittedName>
        <fullName evidence="2">DUF3078 family protein</fullName>
    </submittedName>
</protein>
<sequence>MHSQMKLLTYTLFLLVFTFPFNSFSQEATNTILSDGLKPITTLTTAGKTLYVPLKIQTKTHYLPLSYWTKKNSLGFDISEVAFINWSAGGTSSISGLFKGNFHRVYNRSNYNWSNELIVRYGLNKQDGIDLRKTEDAIQLNSTFGYRKDTLSNWFHSAKFNFNTQFTNGYAYPNTEKAISKPFAPAYIFMGIGAENINKEKSRTFYISPFTFKTTLVLDQRLANQGAFGVVKATYDLDGNLINAGEQVKMELGFLITNKYKKEIFKNISLENRLSLYSDYINRFGNIDVDCDLQVKLVVNQYVKANIGAHVIYDDDIKSKREIAGIQVTEGPKTQIRQAIGVGIEYIF</sequence>
<organism evidence="3 5">
    <name type="scientific">Flavobacterium glaciei</name>
    <dbReference type="NCBI Taxonomy" id="386300"/>
    <lineage>
        <taxon>Bacteria</taxon>
        <taxon>Pseudomonadati</taxon>
        <taxon>Bacteroidota</taxon>
        <taxon>Flavobacteriia</taxon>
        <taxon>Flavobacteriales</taxon>
        <taxon>Flavobacteriaceae</taxon>
        <taxon>Flavobacterium</taxon>
    </lineage>
</organism>
<evidence type="ECO:0000256" key="1">
    <source>
        <dbReference type="SAM" id="SignalP"/>
    </source>
</evidence>
<reference evidence="3 5" key="1">
    <citation type="journal article" date="2015" name="Stand. Genomic Sci.">
        <title>Genomic Encyclopedia of Bacterial and Archaeal Type Strains, Phase III: the genomes of soil and plant-associated and newly described type strains.</title>
        <authorList>
            <person name="Whitman W.B."/>
            <person name="Woyke T."/>
            <person name="Klenk H.P."/>
            <person name="Zhou Y."/>
            <person name="Lilburn T.G."/>
            <person name="Beck B.J."/>
            <person name="De Vos P."/>
            <person name="Vandamme P."/>
            <person name="Eisen J.A."/>
            <person name="Garrity G."/>
            <person name="Hugenholtz P."/>
            <person name="Kyrpides N.C."/>
        </authorList>
    </citation>
    <scope>NUCLEOTIDE SEQUENCE [LARGE SCALE GENOMIC DNA]</scope>
    <source>
        <strain evidence="3 5">CGMCC 1.5380</strain>
    </source>
</reference>
<name>A0A562PYP5_9FLAO</name>
<dbReference type="EMBL" id="VLKX01000003">
    <property type="protein sequence ID" value="TWI49561.1"/>
    <property type="molecule type" value="Genomic_DNA"/>
</dbReference>
<proteinExistence type="predicted"/>
<accession>A0A562PYP5</accession>
<feature type="signal peptide" evidence="1">
    <location>
        <begin position="1"/>
        <end position="25"/>
    </location>
</feature>
<evidence type="ECO:0000313" key="3">
    <source>
        <dbReference type="EMBL" id="TWI49561.1"/>
    </source>
</evidence>